<gene>
    <name evidence="2" type="ordered locus">Mnod_3446</name>
</gene>
<name>B8IMH2_METNO</name>
<dbReference type="InterPro" id="IPR028013">
    <property type="entry name" value="DUF4437"/>
</dbReference>
<dbReference type="EMBL" id="CP001349">
    <property type="protein sequence ID" value="ACL58358.1"/>
    <property type="molecule type" value="Genomic_DNA"/>
</dbReference>
<feature type="chain" id="PRO_5002871999" evidence="1">
    <location>
        <begin position="24"/>
        <end position="157"/>
    </location>
</feature>
<proteinExistence type="predicted"/>
<dbReference type="eggNOG" id="COG1917">
    <property type="taxonomic scope" value="Bacteria"/>
</dbReference>
<dbReference type="STRING" id="460265.Mnod_3446"/>
<dbReference type="InterPro" id="IPR011051">
    <property type="entry name" value="RmlC_Cupin_sf"/>
</dbReference>
<dbReference type="OrthoDB" id="7506908at2"/>
<dbReference type="CDD" id="cd06989">
    <property type="entry name" value="cupin_DRT102"/>
    <property type="match status" value="1"/>
</dbReference>
<keyword evidence="1" id="KW-0732">Signal</keyword>
<evidence type="ECO:0000313" key="3">
    <source>
        <dbReference type="Proteomes" id="UP000008207"/>
    </source>
</evidence>
<dbReference type="HOGENOM" id="CLU_114915_1_1_5"/>
<dbReference type="Pfam" id="PF14499">
    <property type="entry name" value="DUF4437"/>
    <property type="match status" value="1"/>
</dbReference>
<evidence type="ECO:0000256" key="1">
    <source>
        <dbReference type="SAM" id="SignalP"/>
    </source>
</evidence>
<dbReference type="Proteomes" id="UP000008207">
    <property type="component" value="Chromosome"/>
</dbReference>
<dbReference type="KEGG" id="mno:Mnod_3446"/>
<dbReference type="Gene3D" id="2.60.120.10">
    <property type="entry name" value="Jelly Rolls"/>
    <property type="match status" value="1"/>
</dbReference>
<reference evidence="2 3" key="1">
    <citation type="submission" date="2009-01" db="EMBL/GenBank/DDBJ databases">
        <title>Complete sequence of chromosome of Methylobacterium nodulans ORS 2060.</title>
        <authorList>
            <consortium name="US DOE Joint Genome Institute"/>
            <person name="Lucas S."/>
            <person name="Copeland A."/>
            <person name="Lapidus A."/>
            <person name="Glavina del Rio T."/>
            <person name="Dalin E."/>
            <person name="Tice H."/>
            <person name="Bruce D."/>
            <person name="Goodwin L."/>
            <person name="Pitluck S."/>
            <person name="Sims D."/>
            <person name="Brettin T."/>
            <person name="Detter J.C."/>
            <person name="Han C."/>
            <person name="Larimer F."/>
            <person name="Land M."/>
            <person name="Hauser L."/>
            <person name="Kyrpides N."/>
            <person name="Ivanova N."/>
            <person name="Marx C.J."/>
            <person name="Richardson P."/>
        </authorList>
    </citation>
    <scope>NUCLEOTIDE SEQUENCE [LARGE SCALE GENOMIC DNA]</scope>
    <source>
        <strain evidence="3">LMG 21967 / CNCM I-2342 / ORS 2060</strain>
    </source>
</reference>
<dbReference type="AlphaFoldDB" id="B8IMH2"/>
<feature type="signal peptide" evidence="1">
    <location>
        <begin position="1"/>
        <end position="23"/>
    </location>
</feature>
<accession>B8IMH2</accession>
<sequence length="157" mass="17130">MKRTIPMAALALATVGFFSPVVAADDHKMITPKDIKWSPAPPILPKGAESSVLHGDPTRQGFFVMRIKLPAGYQVPPHTHPVNEVVTVISGNFKLGMGSEADKSKAQDMPAGSFFEFAPGRPHFAYTDEETVLQITTDGPWGLTYVNPKDDPRQKTQ</sequence>
<organism evidence="2 3">
    <name type="scientific">Methylobacterium nodulans (strain LMG 21967 / CNCM I-2342 / ORS 2060)</name>
    <dbReference type="NCBI Taxonomy" id="460265"/>
    <lineage>
        <taxon>Bacteria</taxon>
        <taxon>Pseudomonadati</taxon>
        <taxon>Pseudomonadota</taxon>
        <taxon>Alphaproteobacteria</taxon>
        <taxon>Hyphomicrobiales</taxon>
        <taxon>Methylobacteriaceae</taxon>
        <taxon>Methylobacterium</taxon>
    </lineage>
</organism>
<evidence type="ECO:0000313" key="2">
    <source>
        <dbReference type="EMBL" id="ACL58358.1"/>
    </source>
</evidence>
<dbReference type="SUPFAM" id="SSF51182">
    <property type="entry name" value="RmlC-like cupins"/>
    <property type="match status" value="1"/>
</dbReference>
<keyword evidence="3" id="KW-1185">Reference proteome</keyword>
<dbReference type="InterPro" id="IPR014710">
    <property type="entry name" value="RmlC-like_jellyroll"/>
</dbReference>
<protein>
    <submittedName>
        <fullName evidence="2">Cupin 2 conserved barrel domain protein</fullName>
    </submittedName>
</protein>